<reference evidence="1 2" key="1">
    <citation type="submission" date="2019-09" db="EMBL/GenBank/DDBJ databases">
        <title>Taxonomy of Antarctic Massilia spp.: description of Massilia rubra sp. nov., Massilia aquatica sp. nov., Massilia mucilaginosa sp. nov., Massilia frigida sp. nov. isolated from streams, lakes and regoliths.</title>
        <authorList>
            <person name="Holochova P."/>
            <person name="Sedlacek I."/>
            <person name="Kralova S."/>
            <person name="Maslanova I."/>
            <person name="Busse H.-J."/>
            <person name="Stankova E."/>
            <person name="Vrbovska V."/>
            <person name="Kovarovic V."/>
            <person name="Bartak M."/>
            <person name="Svec P."/>
            <person name="Pantucek R."/>
        </authorList>
    </citation>
    <scope>NUCLEOTIDE SEQUENCE [LARGE SCALE GENOMIC DNA]</scope>
    <source>
        <strain evidence="1 2">CCM 8693</strain>
    </source>
</reference>
<name>A0ABX0M851_9BURK</name>
<dbReference type="EMBL" id="VVIW01000019">
    <property type="protein sequence ID" value="NHZ43391.1"/>
    <property type="molecule type" value="Genomic_DNA"/>
</dbReference>
<keyword evidence="2" id="KW-1185">Reference proteome</keyword>
<dbReference type="Gene3D" id="4.10.280.80">
    <property type="match status" value="1"/>
</dbReference>
<dbReference type="Proteomes" id="UP000819052">
    <property type="component" value="Unassembled WGS sequence"/>
</dbReference>
<evidence type="ECO:0000313" key="2">
    <source>
        <dbReference type="Proteomes" id="UP000819052"/>
    </source>
</evidence>
<organism evidence="1 2">
    <name type="scientific">Massilia aquatica</name>
    <dbReference type="NCBI Taxonomy" id="2609000"/>
    <lineage>
        <taxon>Bacteria</taxon>
        <taxon>Pseudomonadati</taxon>
        <taxon>Pseudomonadota</taxon>
        <taxon>Betaproteobacteria</taxon>
        <taxon>Burkholderiales</taxon>
        <taxon>Oxalobacteraceae</taxon>
        <taxon>Telluria group</taxon>
        <taxon>Massilia</taxon>
    </lineage>
</organism>
<accession>A0ABX0M851</accession>
<protein>
    <recommendedName>
        <fullName evidence="3">Cytoplasmic protein</fullName>
    </recommendedName>
</protein>
<evidence type="ECO:0008006" key="3">
    <source>
        <dbReference type="Google" id="ProtNLM"/>
    </source>
</evidence>
<dbReference type="Pfam" id="PF14113">
    <property type="entry name" value="Tae4"/>
    <property type="match status" value="1"/>
</dbReference>
<gene>
    <name evidence="1" type="ORF">F1609_24930</name>
</gene>
<proteinExistence type="predicted"/>
<comment type="caution">
    <text evidence="1">The sequence shown here is derived from an EMBL/GenBank/DDBJ whole genome shotgun (WGS) entry which is preliminary data.</text>
</comment>
<dbReference type="Gene3D" id="3.90.1720.80">
    <property type="match status" value="1"/>
</dbReference>
<dbReference type="InterPro" id="IPR025562">
    <property type="entry name" value="Tae4"/>
</dbReference>
<sequence length="160" mass="17545">MIKISFAMLRANYPAKTHVSKDELYGSIGHEKLAKDFNWDNTCAVRVSLALIASGVRVPGHMRVNAGRYKGRLFQPGQAKLSDFLARPTVLGKPEIYTTSVSALMAVRGRTGIISFFGLLGGTDTQGHIDIVFPGGDYADPTCGNSCYWSSNTVWFWPIK</sequence>
<evidence type="ECO:0000313" key="1">
    <source>
        <dbReference type="EMBL" id="NHZ43391.1"/>
    </source>
</evidence>